<dbReference type="Proteomes" id="UP001169027">
    <property type="component" value="Unassembled WGS sequence"/>
</dbReference>
<keyword evidence="3" id="KW-1185">Reference proteome</keyword>
<dbReference type="EMBL" id="JAUKVY010000008">
    <property type="protein sequence ID" value="MDO1533329.1"/>
    <property type="molecule type" value="Genomic_DNA"/>
</dbReference>
<sequence length="85" mass="8804">MKRFALALAMTAALAGGATTSLAFNGNGMQGGSPGGVNRALRTTPGVGRVAVPVLWYCQNPIGYFPTIQACPVGWIQVTRISRPA</sequence>
<protein>
    <submittedName>
        <fullName evidence="2">Uncharacterized protein</fullName>
    </submittedName>
</protein>
<comment type="caution">
    <text evidence="2">The sequence shown here is derived from an EMBL/GenBank/DDBJ whole genome shotgun (WGS) entry which is preliminary data.</text>
</comment>
<feature type="chain" id="PRO_5046823834" evidence="1">
    <location>
        <begin position="24"/>
        <end position="85"/>
    </location>
</feature>
<proteinExistence type="predicted"/>
<organism evidence="2 3">
    <name type="scientific">Variovorax ginsengisoli</name>
    <dbReference type="NCBI Taxonomy" id="363844"/>
    <lineage>
        <taxon>Bacteria</taxon>
        <taxon>Pseudomonadati</taxon>
        <taxon>Pseudomonadota</taxon>
        <taxon>Betaproteobacteria</taxon>
        <taxon>Burkholderiales</taxon>
        <taxon>Comamonadaceae</taxon>
        <taxon>Variovorax</taxon>
    </lineage>
</organism>
<evidence type="ECO:0000313" key="3">
    <source>
        <dbReference type="Proteomes" id="UP001169027"/>
    </source>
</evidence>
<accession>A0ABT8S4X8</accession>
<name>A0ABT8S4X8_9BURK</name>
<evidence type="ECO:0000313" key="2">
    <source>
        <dbReference type="EMBL" id="MDO1533329.1"/>
    </source>
</evidence>
<reference evidence="2" key="1">
    <citation type="submission" date="2023-06" db="EMBL/GenBank/DDBJ databases">
        <authorList>
            <person name="Jiang Y."/>
            <person name="Liu Q."/>
        </authorList>
    </citation>
    <scope>NUCLEOTIDE SEQUENCE</scope>
    <source>
        <strain evidence="2">CGMCC 1.12090</strain>
    </source>
</reference>
<feature type="signal peptide" evidence="1">
    <location>
        <begin position="1"/>
        <end position="23"/>
    </location>
</feature>
<gene>
    <name evidence="2" type="ORF">Q2T77_13600</name>
</gene>
<dbReference type="RefSeq" id="WP_301809697.1">
    <property type="nucleotide sequence ID" value="NZ_JAUJZH010000008.1"/>
</dbReference>
<evidence type="ECO:0000256" key="1">
    <source>
        <dbReference type="SAM" id="SignalP"/>
    </source>
</evidence>
<keyword evidence="1" id="KW-0732">Signal</keyword>